<comment type="caution">
    <text evidence="2">The sequence shown here is derived from an EMBL/GenBank/DDBJ whole genome shotgun (WGS) entry which is preliminary data.</text>
</comment>
<evidence type="ECO:0000259" key="1">
    <source>
        <dbReference type="PROSITE" id="PS50181"/>
    </source>
</evidence>
<gene>
    <name evidence="2" type="ORF">N7509_003843</name>
</gene>
<dbReference type="InterPro" id="IPR001810">
    <property type="entry name" value="F-box_dom"/>
</dbReference>
<reference evidence="2" key="1">
    <citation type="submission" date="2022-12" db="EMBL/GenBank/DDBJ databases">
        <authorList>
            <person name="Petersen C."/>
        </authorList>
    </citation>
    <scope>NUCLEOTIDE SEQUENCE</scope>
    <source>
        <strain evidence="2">IBT 29677</strain>
    </source>
</reference>
<dbReference type="Proteomes" id="UP001147747">
    <property type="component" value="Unassembled WGS sequence"/>
</dbReference>
<organism evidence="2 3">
    <name type="scientific">Penicillium cosmopolitanum</name>
    <dbReference type="NCBI Taxonomy" id="1131564"/>
    <lineage>
        <taxon>Eukaryota</taxon>
        <taxon>Fungi</taxon>
        <taxon>Dikarya</taxon>
        <taxon>Ascomycota</taxon>
        <taxon>Pezizomycotina</taxon>
        <taxon>Eurotiomycetes</taxon>
        <taxon>Eurotiomycetidae</taxon>
        <taxon>Eurotiales</taxon>
        <taxon>Aspergillaceae</taxon>
        <taxon>Penicillium</taxon>
    </lineage>
</organism>
<feature type="domain" description="F-box" evidence="1">
    <location>
        <begin position="1"/>
        <end position="46"/>
    </location>
</feature>
<evidence type="ECO:0000313" key="3">
    <source>
        <dbReference type="Proteomes" id="UP001147747"/>
    </source>
</evidence>
<evidence type="ECO:0000313" key="2">
    <source>
        <dbReference type="EMBL" id="KAJ5403972.1"/>
    </source>
</evidence>
<proteinExistence type="predicted"/>
<reference evidence="2" key="2">
    <citation type="journal article" date="2023" name="IMA Fungus">
        <title>Comparative genomic study of the Penicillium genus elucidates a diverse pangenome and 15 lateral gene transfer events.</title>
        <authorList>
            <person name="Petersen C."/>
            <person name="Sorensen T."/>
            <person name="Nielsen M.R."/>
            <person name="Sondergaard T.E."/>
            <person name="Sorensen J.L."/>
            <person name="Fitzpatrick D.A."/>
            <person name="Frisvad J.C."/>
            <person name="Nielsen K.L."/>
        </authorList>
    </citation>
    <scope>NUCLEOTIDE SEQUENCE</scope>
    <source>
        <strain evidence="2">IBT 29677</strain>
    </source>
</reference>
<keyword evidence="3" id="KW-1185">Reference proteome</keyword>
<dbReference type="GeneID" id="81367460"/>
<dbReference type="RefSeq" id="XP_056491214.1">
    <property type="nucleotide sequence ID" value="XM_056628480.1"/>
</dbReference>
<accession>A0A9W9W5W4</accession>
<dbReference type="PROSITE" id="PS50181">
    <property type="entry name" value="FBOX"/>
    <property type="match status" value="1"/>
</dbReference>
<sequence length="617" mass="69696">MLLTLPTELVELVLRTCDTTSYLQLAFSCRTLLSIATNGKELITHHLKNTPGCLNDEYLGSASNRQLFRLLVHLSYHQLYGAEFYSERKFFNFSNKVLDTRASSLGFGSLDNVALVFKNDETTYRCRISQEGSVHIRLNFPLKSPASKLGKREILFTAHGGNERADGENYYGTYVLHRFKPFIDQSDTDHPFIQQAMQSSPDGTIFLAFHADRPSRDVYIYSFPDEQEYEPVAVAAAPMSPSDIGFKFAISWQHRHHHNDHHVMLYANADDDEDDEDEEQDETIQMKGLFEVTPGYRPIRSLTPSLGSRYDSCVLTETIETDAETSGQGFSHEEIERRGPAMGLAFKDEWSQLLHYHRGQTLYSSFQKLHSLPSMGASEQPKLARNACRVRFSDSLSLQFAIDLPFFSKHEPGHELPGGRCHWQYLAVGIATHRVEHWTVACLLKSEAFSGRCDHQRNLDRGRRFDQWQIMARLDGYHESNTSHRSLMTTSFRGTRIAAASWKTVTVWVLNPHALVEGNESGFYPESWTSSTIGVTELPPVVIDLGAVCSQIEFTVDENVLIAMTDRGLMLLKLKSDGRGVEVVENCKGIFDSDGIPEHGPIEVLNYSDSEGEEGDM</sequence>
<dbReference type="OrthoDB" id="6058203at2759"/>
<protein>
    <recommendedName>
        <fullName evidence="1">F-box domain-containing protein</fullName>
    </recommendedName>
</protein>
<dbReference type="AlphaFoldDB" id="A0A9W9W5W4"/>
<name>A0A9W9W5W4_9EURO</name>
<dbReference type="EMBL" id="JAPZBU010000005">
    <property type="protein sequence ID" value="KAJ5403972.1"/>
    <property type="molecule type" value="Genomic_DNA"/>
</dbReference>
<dbReference type="Pfam" id="PF00646">
    <property type="entry name" value="F-box"/>
    <property type="match status" value="1"/>
</dbReference>